<proteinExistence type="inferred from homology"/>
<evidence type="ECO:0000256" key="8">
    <source>
        <dbReference type="ARBA" id="ARBA00023136"/>
    </source>
</evidence>
<evidence type="ECO:0000256" key="3">
    <source>
        <dbReference type="ARBA" id="ARBA00022448"/>
    </source>
</evidence>
<dbReference type="InterPro" id="IPR017871">
    <property type="entry name" value="ABC_transporter-like_CS"/>
</dbReference>
<dbReference type="RefSeq" id="XP_001017860.2">
    <property type="nucleotide sequence ID" value="XM_001017860.2"/>
</dbReference>
<dbReference type="CDD" id="cd18579">
    <property type="entry name" value="ABC_6TM_ABCC_D1"/>
    <property type="match status" value="1"/>
</dbReference>
<dbReference type="GO" id="GO:0016887">
    <property type="term" value="F:ATP hydrolysis activity"/>
    <property type="evidence" value="ECO:0007669"/>
    <property type="project" value="InterPro"/>
</dbReference>
<feature type="transmembrane region" description="Helical" evidence="11">
    <location>
        <begin position="308"/>
        <end position="329"/>
    </location>
</feature>
<evidence type="ECO:0000256" key="5">
    <source>
        <dbReference type="ARBA" id="ARBA00022741"/>
    </source>
</evidence>
<dbReference type="Gene3D" id="1.20.1560.10">
    <property type="entry name" value="ABC transporter type 1, transmembrane domain"/>
    <property type="match status" value="2"/>
</dbReference>
<dbReference type="SUPFAM" id="SSF52540">
    <property type="entry name" value="P-loop containing nucleoside triphosphate hydrolases"/>
    <property type="match status" value="2"/>
</dbReference>
<evidence type="ECO:0000259" key="12">
    <source>
        <dbReference type="PROSITE" id="PS50893"/>
    </source>
</evidence>
<feature type="transmembrane region" description="Helical" evidence="11">
    <location>
        <begin position="901"/>
        <end position="924"/>
    </location>
</feature>
<dbReference type="CDD" id="cd03250">
    <property type="entry name" value="ABCC_MRP_domain1"/>
    <property type="match status" value="1"/>
</dbReference>
<comment type="similarity">
    <text evidence="2">Belongs to the ABC transporter superfamily. ABCC family. Conjugate transporter (TC 3.A.1.208) subfamily.</text>
</comment>
<dbReference type="OrthoDB" id="6510208at2759"/>
<feature type="domain" description="ABC transmembrane type-1" evidence="13">
    <location>
        <begin position="928"/>
        <end position="1134"/>
    </location>
</feature>
<dbReference type="InterPro" id="IPR044726">
    <property type="entry name" value="ABCC_6TM_D2"/>
</dbReference>
<keyword evidence="6" id="KW-0067">ATP-binding</keyword>
<dbReference type="InterPro" id="IPR036640">
    <property type="entry name" value="ABC1_TM_sf"/>
</dbReference>
<gene>
    <name evidence="14" type="ORF">TTHERM_00440660</name>
</gene>
<evidence type="ECO:0000313" key="14">
    <source>
        <dbReference type="EMBL" id="EAR97615.2"/>
    </source>
</evidence>
<dbReference type="FunFam" id="3.40.50.300:FF:000163">
    <property type="entry name" value="Multidrug resistance-associated protein member 4"/>
    <property type="match status" value="1"/>
</dbReference>
<dbReference type="STRING" id="312017.I7LVB6"/>
<feature type="domain" description="ABC transporter" evidence="12">
    <location>
        <begin position="1192"/>
        <end position="1433"/>
    </location>
</feature>
<feature type="domain" description="ABC transporter" evidence="12">
    <location>
        <begin position="516"/>
        <end position="737"/>
    </location>
</feature>
<sequence length="1459" mass="167201">MLNLNQERERLEMILQTEGDQAIQSETSSQLQKYTSNNINNLNLNENLCTDQEMVEIDNIKDQNQDHIEKDQEAEEEKKHIEREIISFESMNRIDKERQHAWKKFNFNFKTNWFQRIFLIDLLYLLFHCRKSVKDHKEIHLNDIPHLFPEDQISNLSKKFDVYIQREQVELDKKGKEIGAITMLKVFLLTFRFSFFMEFFYVFMLNAFKIVSSICIRNLINDIAYQEPASKQYMWAAIIAVSNFIQVLCMHHANKINYSLFSSIRVMFMKTLYQKVSNLSAYTIKEANVGKLVNIVSSDLTTIEVKSFLIISLMVIPFGLISVAVVLYFRFGSFGVLSLILMICFIPIQIYVAEKSSNAFAQKTNLVDKRINLTNEVIEGIRLIKMYAWEGAFKKAIVEVRKLELKKVLTILMYFIFEHSLSATSGVLATYFVFALTHSYGDASQLNIGNMFSTLDLLQYTKQAMISFAGFGISGALELRVVFQRMASVFKIKENLMASVDGKNQYETAVLDNGEIKMKNFYAYWKGDEPVLKDIDLHIQQGEFVSIVGKIGSGKSTLLNCILKEVPRFRGSFSYKGKLAYVEQEPYIFSSSVRDNIVFGKKYKESFYNQVVEVCNLLDDFKLLSNGDLTEIGERGLNISGGQKARISLARALYSQADIYLFDDPLSAVDAKVAKSLFYGAIKKFLKNSTVILVTHQIHFTKDSDRIIIMNEGQITDSGTFNELEEKLKNLANYIQLNESHSRSVSRIEDFEQLKQIIEEENEEKKQLEHVTAQENQQTQQDQKMESQINHEKKMDAENNTPLELENKKNDEDLAKVDVELKLEEEQKKKEIQGLYTKESNENISVTFQTYWNFMKSSKYIALVPLMIILFFTCEVLTTIFTNAIGYYNQPGYMNQSVIDALGYITLGYYLNAVIKYLIIINFLNSSSQSLHNKMIESLVRSKVLYFDQTQSGRIINRFSTDLVIVDQSLPLTSIDSIEILCTHIVLLIMLIIINPYFIIVAFFLILILYNFMIISKVCLIESKQTDLRNRSPVFNYFTTTVQGILPLRVYEQTKLFQYKFDELSDASLRSSCCYWYITRAFGAYVHGFSCIAGIIGIFMLIAIGKSGSQVGQSIVYFLTMSDIIQWGLRQMIQTDVTMSSAQRIHNMCQLEPEPALETSYDQQHIKQNLQAKKTDQGVVLQEQKFPTDGKVEFINVRMRYREGLDPVLNQLSFTINPGQRVGCVGRTGAGKSSIITALFRMTEIDDPTDENEEIAIKIDGHMTKQLGLHTLRGGISMIPQIPFIFSGTILRNLDPLGEYTEEQIKEVIEEIGLSEKIQSLPKGLHTDMSNASEVFSVGQKQLICLGRAILKKSKLLILDEATANVDMVTDDLIQRKIKERFINSTVITVAHRLNTIADYDMVIVMDKGKVIESGDPYILLQQDSSYFKAMVNHTGKKNAKTIMDIAKQAHLQKKKDQH</sequence>
<dbReference type="KEGG" id="tet:TTHERM_00440660"/>
<dbReference type="Pfam" id="PF00005">
    <property type="entry name" value="ABC_tran"/>
    <property type="match status" value="2"/>
</dbReference>
<keyword evidence="15" id="KW-1185">Reference proteome</keyword>
<evidence type="ECO:0000256" key="6">
    <source>
        <dbReference type="ARBA" id="ARBA00022840"/>
    </source>
</evidence>
<dbReference type="Proteomes" id="UP000009168">
    <property type="component" value="Unassembled WGS sequence"/>
</dbReference>
<protein>
    <submittedName>
        <fullName evidence="14">ABC transporter C family protein</fullName>
    </submittedName>
</protein>
<dbReference type="SMART" id="SM00382">
    <property type="entry name" value="AAA"/>
    <property type="match status" value="2"/>
</dbReference>
<dbReference type="InterPro" id="IPR050173">
    <property type="entry name" value="ABC_transporter_C-like"/>
</dbReference>
<keyword evidence="7 11" id="KW-1133">Transmembrane helix</keyword>
<dbReference type="PROSITE" id="PS50929">
    <property type="entry name" value="ABC_TM1F"/>
    <property type="match status" value="2"/>
</dbReference>
<feature type="transmembrane region" description="Helical" evidence="11">
    <location>
        <begin position="860"/>
        <end position="881"/>
    </location>
</feature>
<dbReference type="eggNOG" id="KOG0054">
    <property type="taxonomic scope" value="Eukaryota"/>
</dbReference>
<dbReference type="PROSITE" id="PS50893">
    <property type="entry name" value="ABC_TRANSPORTER_2"/>
    <property type="match status" value="2"/>
</dbReference>
<dbReference type="GO" id="GO:0005524">
    <property type="term" value="F:ATP binding"/>
    <property type="evidence" value="ECO:0007669"/>
    <property type="project" value="UniProtKB-KW"/>
</dbReference>
<feature type="transmembrane region" description="Helical" evidence="11">
    <location>
        <begin position="199"/>
        <end position="220"/>
    </location>
</feature>
<keyword evidence="3" id="KW-0813">Transport</keyword>
<reference evidence="15" key="1">
    <citation type="journal article" date="2006" name="PLoS Biol.">
        <title>Macronuclear genome sequence of the ciliate Tetrahymena thermophila, a model eukaryote.</title>
        <authorList>
            <person name="Eisen J.A."/>
            <person name="Coyne R.S."/>
            <person name="Wu M."/>
            <person name="Wu D."/>
            <person name="Thiagarajan M."/>
            <person name="Wortman J.R."/>
            <person name="Badger J.H."/>
            <person name="Ren Q."/>
            <person name="Amedeo P."/>
            <person name="Jones K.M."/>
            <person name="Tallon L.J."/>
            <person name="Delcher A.L."/>
            <person name="Salzberg S.L."/>
            <person name="Silva J.C."/>
            <person name="Haas B.J."/>
            <person name="Majoros W.H."/>
            <person name="Farzad M."/>
            <person name="Carlton J.M."/>
            <person name="Smith R.K. Jr."/>
            <person name="Garg J."/>
            <person name="Pearlman R.E."/>
            <person name="Karrer K.M."/>
            <person name="Sun L."/>
            <person name="Manning G."/>
            <person name="Elde N.C."/>
            <person name="Turkewitz A.P."/>
            <person name="Asai D.J."/>
            <person name="Wilkes D.E."/>
            <person name="Wang Y."/>
            <person name="Cai H."/>
            <person name="Collins K."/>
            <person name="Stewart B.A."/>
            <person name="Lee S.R."/>
            <person name="Wilamowska K."/>
            <person name="Weinberg Z."/>
            <person name="Ruzzo W.L."/>
            <person name="Wloga D."/>
            <person name="Gaertig J."/>
            <person name="Frankel J."/>
            <person name="Tsao C.-C."/>
            <person name="Gorovsky M.A."/>
            <person name="Keeling P.J."/>
            <person name="Waller R.F."/>
            <person name="Patron N.J."/>
            <person name="Cherry J.M."/>
            <person name="Stover N.A."/>
            <person name="Krieger C.J."/>
            <person name="del Toro C."/>
            <person name="Ryder H.F."/>
            <person name="Williamson S.C."/>
            <person name="Barbeau R.A."/>
            <person name="Hamilton E.P."/>
            <person name="Orias E."/>
        </authorList>
    </citation>
    <scope>NUCLEOTIDE SEQUENCE [LARGE SCALE GENOMIC DNA]</scope>
    <source>
        <strain evidence="15">SB210</strain>
    </source>
</reference>
<dbReference type="InterPro" id="IPR003593">
    <property type="entry name" value="AAA+_ATPase"/>
</dbReference>
<dbReference type="GO" id="GO:0016020">
    <property type="term" value="C:membrane"/>
    <property type="evidence" value="ECO:0007669"/>
    <property type="project" value="UniProtKB-SubCell"/>
</dbReference>
<comment type="subcellular location">
    <subcellularLocation>
        <location evidence="1">Membrane</location>
        <topology evidence="1">Multi-pass membrane protein</topology>
    </subcellularLocation>
</comment>
<feature type="transmembrane region" description="Helical" evidence="11">
    <location>
        <begin position="464"/>
        <end position="483"/>
    </location>
</feature>
<keyword evidence="9" id="KW-0175">Coiled coil</keyword>
<dbReference type="InterPro" id="IPR044746">
    <property type="entry name" value="ABCC_6TM_D1"/>
</dbReference>
<dbReference type="InterPro" id="IPR011527">
    <property type="entry name" value="ABC1_TM_dom"/>
</dbReference>
<dbReference type="Gene3D" id="3.40.50.300">
    <property type="entry name" value="P-loop containing nucleotide triphosphate hydrolases"/>
    <property type="match status" value="2"/>
</dbReference>
<dbReference type="GO" id="GO:0140359">
    <property type="term" value="F:ABC-type transporter activity"/>
    <property type="evidence" value="ECO:0007669"/>
    <property type="project" value="InterPro"/>
</dbReference>
<organism evidence="14 15">
    <name type="scientific">Tetrahymena thermophila (strain SB210)</name>
    <dbReference type="NCBI Taxonomy" id="312017"/>
    <lineage>
        <taxon>Eukaryota</taxon>
        <taxon>Sar</taxon>
        <taxon>Alveolata</taxon>
        <taxon>Ciliophora</taxon>
        <taxon>Intramacronucleata</taxon>
        <taxon>Oligohymenophorea</taxon>
        <taxon>Hymenostomatida</taxon>
        <taxon>Tetrahymenina</taxon>
        <taxon>Tetrahymenidae</taxon>
        <taxon>Tetrahymena</taxon>
    </lineage>
</organism>
<feature type="transmembrane region" description="Helical" evidence="11">
    <location>
        <begin position="1085"/>
        <end position="1104"/>
    </location>
</feature>
<dbReference type="InParanoid" id="I7LVB6"/>
<dbReference type="CDD" id="cd18580">
    <property type="entry name" value="ABC_6TM_ABCC_D2"/>
    <property type="match status" value="1"/>
</dbReference>
<feature type="coiled-coil region" evidence="9">
    <location>
        <begin position="57"/>
        <end position="84"/>
    </location>
</feature>
<accession>I7LVB6</accession>
<dbReference type="InterPro" id="IPR003439">
    <property type="entry name" value="ABC_transporter-like_ATP-bd"/>
</dbReference>
<evidence type="ECO:0000313" key="15">
    <source>
        <dbReference type="Proteomes" id="UP000009168"/>
    </source>
</evidence>
<dbReference type="CDD" id="cd03244">
    <property type="entry name" value="ABCC_MRP_domain2"/>
    <property type="match status" value="1"/>
</dbReference>
<dbReference type="EMBL" id="GG662663">
    <property type="protein sequence ID" value="EAR97615.2"/>
    <property type="molecule type" value="Genomic_DNA"/>
</dbReference>
<name>I7LVB6_TETTS</name>
<keyword evidence="4 11" id="KW-0812">Transmembrane</keyword>
<evidence type="ECO:0000256" key="9">
    <source>
        <dbReference type="SAM" id="Coils"/>
    </source>
</evidence>
<dbReference type="PANTHER" id="PTHR24223:SF456">
    <property type="entry name" value="MULTIDRUG RESISTANCE-ASSOCIATED PROTEIN LETHAL(2)03659"/>
    <property type="match status" value="1"/>
</dbReference>
<feature type="transmembrane region" description="Helical" evidence="11">
    <location>
        <begin position="985"/>
        <end position="1010"/>
    </location>
</feature>
<keyword evidence="5" id="KW-0547">Nucleotide-binding</keyword>
<dbReference type="SUPFAM" id="SSF90123">
    <property type="entry name" value="ABC transporter transmembrane region"/>
    <property type="match status" value="2"/>
</dbReference>
<feature type="transmembrane region" description="Helical" evidence="11">
    <location>
        <begin position="335"/>
        <end position="353"/>
    </location>
</feature>
<evidence type="ECO:0000256" key="7">
    <source>
        <dbReference type="ARBA" id="ARBA00022989"/>
    </source>
</evidence>
<feature type="region of interest" description="Disordered" evidence="10">
    <location>
        <begin position="765"/>
        <end position="788"/>
    </location>
</feature>
<evidence type="ECO:0000256" key="1">
    <source>
        <dbReference type="ARBA" id="ARBA00004141"/>
    </source>
</evidence>
<evidence type="ECO:0000256" key="4">
    <source>
        <dbReference type="ARBA" id="ARBA00022692"/>
    </source>
</evidence>
<evidence type="ECO:0000256" key="10">
    <source>
        <dbReference type="SAM" id="MobiDB-lite"/>
    </source>
</evidence>
<evidence type="ECO:0000256" key="11">
    <source>
        <dbReference type="SAM" id="Phobius"/>
    </source>
</evidence>
<dbReference type="InterPro" id="IPR027417">
    <property type="entry name" value="P-loop_NTPase"/>
</dbReference>
<dbReference type="FunFam" id="3.40.50.300:FF:000997">
    <property type="entry name" value="Multidrug resistance-associated protein 1"/>
    <property type="match status" value="1"/>
</dbReference>
<dbReference type="PANTHER" id="PTHR24223">
    <property type="entry name" value="ATP-BINDING CASSETTE SUB-FAMILY C"/>
    <property type="match status" value="1"/>
</dbReference>
<feature type="domain" description="ABC transmembrane type-1" evidence="13">
    <location>
        <begin position="199"/>
        <end position="477"/>
    </location>
</feature>
<dbReference type="GeneID" id="7835027"/>
<evidence type="ECO:0000256" key="2">
    <source>
        <dbReference type="ARBA" id="ARBA00009726"/>
    </source>
</evidence>
<keyword evidence="8 11" id="KW-0472">Membrane</keyword>
<feature type="transmembrane region" description="Helical" evidence="11">
    <location>
        <begin position="411"/>
        <end position="434"/>
    </location>
</feature>
<dbReference type="PROSITE" id="PS00211">
    <property type="entry name" value="ABC_TRANSPORTER_1"/>
    <property type="match status" value="2"/>
</dbReference>
<evidence type="ECO:0000259" key="13">
    <source>
        <dbReference type="PROSITE" id="PS50929"/>
    </source>
</evidence>
<dbReference type="Pfam" id="PF00664">
    <property type="entry name" value="ABC_membrane"/>
    <property type="match status" value="2"/>
</dbReference>